<name>A0A286RM34_9BACT</name>
<dbReference type="EMBL" id="CP018477">
    <property type="protein sequence ID" value="ASV77026.1"/>
    <property type="molecule type" value="Genomic_DNA"/>
</dbReference>
<keyword evidence="2" id="KW-1185">Reference proteome</keyword>
<proteinExistence type="predicted"/>
<dbReference type="KEGG" id="ttf:THTE_4425"/>
<evidence type="ECO:0000313" key="2">
    <source>
        <dbReference type="Proteomes" id="UP000215086"/>
    </source>
</evidence>
<accession>A0A286RM34</accession>
<evidence type="ECO:0000313" key="1">
    <source>
        <dbReference type="EMBL" id="ASV77026.1"/>
    </source>
</evidence>
<sequence length="50" mass="5612">MLVFSPDEAMVIAVSHSKAVLPGGRISNEALSDRMFRHFYLGMTRAKRNC</sequence>
<dbReference type="AlphaFoldDB" id="A0A286RM34"/>
<evidence type="ECO:0008006" key="3">
    <source>
        <dbReference type="Google" id="ProtNLM"/>
    </source>
</evidence>
<reference evidence="1 2" key="1">
    <citation type="journal article" name="Front. Microbiol.">
        <title>Sugar Metabolism of the First Thermophilic Planctomycete Thermogutta terrifontis: Comparative Genomic and Transcriptomic Approaches.</title>
        <authorList>
            <person name="Elcheninov A.G."/>
            <person name="Menzel P."/>
            <person name="Gudbergsdottir S.R."/>
            <person name="Slesarev A.I."/>
            <person name="Kadnikov V.V."/>
            <person name="Krogh A."/>
            <person name="Bonch-Osmolovskaya E.A."/>
            <person name="Peng X."/>
            <person name="Kublanov I.V."/>
        </authorList>
    </citation>
    <scope>NUCLEOTIDE SEQUENCE [LARGE SCALE GENOMIC DNA]</scope>
    <source>
        <strain evidence="1 2">R1</strain>
    </source>
</reference>
<organism evidence="1 2">
    <name type="scientific">Thermogutta terrifontis</name>
    <dbReference type="NCBI Taxonomy" id="1331910"/>
    <lineage>
        <taxon>Bacteria</taxon>
        <taxon>Pseudomonadati</taxon>
        <taxon>Planctomycetota</taxon>
        <taxon>Planctomycetia</taxon>
        <taxon>Pirellulales</taxon>
        <taxon>Thermoguttaceae</taxon>
        <taxon>Thermogutta</taxon>
    </lineage>
</organism>
<gene>
    <name evidence="1" type="ORF">THTE_4425</name>
</gene>
<dbReference type="Proteomes" id="UP000215086">
    <property type="component" value="Chromosome"/>
</dbReference>
<protein>
    <recommendedName>
        <fullName evidence="3">UvrD-like helicase C-terminal domain-containing protein</fullName>
    </recommendedName>
</protein>